<sequence>MNNHINITTVLASLLLVLTSCNDRATETLSLAGQNQTELLEVIDHYAKNGDRGKQEAAMFLIENMKNHSYVESEAVDSFMARVRSLDTDVNADSLSRIWATVKQYDKPVVRLDAKTITCRMLVDNIDRAMARWQKAAWRDNVDFDKFCRYILPYRMLDEQLSEGWRDTLYNEYHPIIEGVKDMKKAFYLVHNAVSERFKRTPFDMVYLADILKLRKIGHGSCVQHCIYEAAVMRALALPVAVDGIEAWANYSKNGHMWVALIADDGTYTVAKNDSVARKMNYIDSSVFEMKNQPEADYPYNTGFKKRCFKINRYTYEYNDVKYADNETDKMTRNHFTQPWTVDVTRDYMKCHEVEITTDINAEYAYLCTFRTGRGWVPAVFAKRDNGRFVFHDMTDSVMYLPVFSKDGKMLPISNPFFLTNGEKQIVCPKYDEKTEMKLDRKYPLTPHFISYWPPIRGARFEAANTPDFSDADVLHVVQETPLMVNYVNVDSKKRYRYVRYVSPENKNPGISELQLSYKGKRIAGMPFGDSTLNDMNNAFDGDYLTVTEAHVPFSFGMDFGRTVNIDKLMFSPKTDANFIIPGNKYELLYYDMGWKTLGVKTASSNVMEYYDAPSGALYILRNRTTGNEERIFSYDNGQQIWW</sequence>
<dbReference type="Proteomes" id="UP000308886">
    <property type="component" value="Unassembled WGS sequence"/>
</dbReference>
<evidence type="ECO:0000313" key="1">
    <source>
        <dbReference type="EMBL" id="TGX81332.1"/>
    </source>
</evidence>
<proteinExistence type="predicted"/>
<accession>A0AC61QNR5</accession>
<comment type="caution">
    <text evidence="1">The sequence shown here is derived from an EMBL/GenBank/DDBJ whole genome shotgun (WGS) entry which is preliminary data.</text>
</comment>
<name>A0AC61QNR5_9BACT</name>
<keyword evidence="2" id="KW-1185">Reference proteome</keyword>
<reference evidence="1" key="1">
    <citation type="submission" date="2019-04" db="EMBL/GenBank/DDBJ databases">
        <title>Microbes associate with the intestines of laboratory mice.</title>
        <authorList>
            <person name="Navarre W."/>
            <person name="Wong E."/>
            <person name="Huang K."/>
            <person name="Tropini C."/>
            <person name="Ng K."/>
            <person name="Yu B."/>
        </authorList>
    </citation>
    <scope>NUCLEOTIDE SEQUENCE</scope>
    <source>
        <strain evidence="1">NM73_A23</strain>
    </source>
</reference>
<organism evidence="1 2">
    <name type="scientific">Palleniella muris</name>
    <dbReference type="NCBI Taxonomy" id="3038145"/>
    <lineage>
        <taxon>Bacteria</taxon>
        <taxon>Pseudomonadati</taxon>
        <taxon>Bacteroidota</taxon>
        <taxon>Bacteroidia</taxon>
        <taxon>Bacteroidales</taxon>
        <taxon>Prevotellaceae</taxon>
        <taxon>Palleniella</taxon>
    </lineage>
</organism>
<dbReference type="EMBL" id="SRZC01000018">
    <property type="protein sequence ID" value="TGX81332.1"/>
    <property type="molecule type" value="Genomic_DNA"/>
</dbReference>
<protein>
    <submittedName>
        <fullName evidence="1">Uncharacterized protein</fullName>
    </submittedName>
</protein>
<gene>
    <name evidence="1" type="ORF">E5358_10905</name>
</gene>
<evidence type="ECO:0000313" key="2">
    <source>
        <dbReference type="Proteomes" id="UP000308886"/>
    </source>
</evidence>